<reference evidence="1" key="1">
    <citation type="submission" date="2020-11" db="EMBL/GenBank/DDBJ databases">
        <authorList>
            <person name="Tran Van P."/>
        </authorList>
    </citation>
    <scope>NUCLEOTIDE SEQUENCE</scope>
</reference>
<evidence type="ECO:0000313" key="1">
    <source>
        <dbReference type="EMBL" id="CAD7238609.1"/>
    </source>
</evidence>
<dbReference type="AlphaFoldDB" id="A0A7R8WWU3"/>
<proteinExistence type="predicted"/>
<accession>A0A7R8WWU3</accession>
<name>A0A7R8WWU3_9CRUS</name>
<gene>
    <name evidence="1" type="ORF">CTOB1V02_LOCUS16424</name>
</gene>
<feature type="non-terminal residue" evidence="1">
    <location>
        <position position="99"/>
    </location>
</feature>
<feature type="non-terminal residue" evidence="1">
    <location>
        <position position="1"/>
    </location>
</feature>
<dbReference type="EMBL" id="OB704921">
    <property type="protein sequence ID" value="CAD7238609.1"/>
    <property type="molecule type" value="Genomic_DNA"/>
</dbReference>
<sequence>RVLSQVFRGSGGGGAPFAWASAVHLGETGSASRGAWRSKDISPSIAAQCDHCVRPRRPRHPCPDARIHGFSQRNQLQPPAIRGIRHVSGTALLLLLCRS</sequence>
<protein>
    <submittedName>
        <fullName evidence="1">Uncharacterized protein</fullName>
    </submittedName>
</protein>
<organism evidence="1">
    <name type="scientific">Cyprideis torosa</name>
    <dbReference type="NCBI Taxonomy" id="163714"/>
    <lineage>
        <taxon>Eukaryota</taxon>
        <taxon>Metazoa</taxon>
        <taxon>Ecdysozoa</taxon>
        <taxon>Arthropoda</taxon>
        <taxon>Crustacea</taxon>
        <taxon>Oligostraca</taxon>
        <taxon>Ostracoda</taxon>
        <taxon>Podocopa</taxon>
        <taxon>Podocopida</taxon>
        <taxon>Cytherocopina</taxon>
        <taxon>Cytheroidea</taxon>
        <taxon>Cytherideidae</taxon>
        <taxon>Cyprideis</taxon>
    </lineage>
</organism>